<dbReference type="Proteomes" id="UP000494256">
    <property type="component" value="Unassembled WGS sequence"/>
</dbReference>
<feature type="region of interest" description="Disordered" evidence="1">
    <location>
        <begin position="703"/>
        <end position="818"/>
    </location>
</feature>
<feature type="region of interest" description="Disordered" evidence="1">
    <location>
        <begin position="1855"/>
        <end position="1881"/>
    </location>
</feature>
<dbReference type="GO" id="GO:0003682">
    <property type="term" value="F:chromatin binding"/>
    <property type="evidence" value="ECO:0007669"/>
    <property type="project" value="TreeGrafter"/>
</dbReference>
<feature type="region of interest" description="Disordered" evidence="1">
    <location>
        <begin position="978"/>
        <end position="997"/>
    </location>
</feature>
<dbReference type="EMBL" id="CADEBD010000308">
    <property type="protein sequence ID" value="CAB3239310.1"/>
    <property type="molecule type" value="Genomic_DNA"/>
</dbReference>
<feature type="compositionally biased region" description="Basic and acidic residues" evidence="1">
    <location>
        <begin position="2069"/>
        <end position="2084"/>
    </location>
</feature>
<dbReference type="SMART" id="SM00391">
    <property type="entry name" value="MBD"/>
    <property type="match status" value="1"/>
</dbReference>
<feature type="region of interest" description="Disordered" evidence="1">
    <location>
        <begin position="1441"/>
        <end position="1487"/>
    </location>
</feature>
<feature type="compositionally biased region" description="Low complexity" evidence="1">
    <location>
        <begin position="1051"/>
        <end position="1064"/>
    </location>
</feature>
<feature type="compositionally biased region" description="Acidic residues" evidence="1">
    <location>
        <begin position="2085"/>
        <end position="2094"/>
    </location>
</feature>
<organism evidence="4 5">
    <name type="scientific">Arctia plantaginis</name>
    <name type="common">Wood tiger moth</name>
    <name type="synonym">Phalaena plantaginis</name>
    <dbReference type="NCBI Taxonomy" id="874455"/>
    <lineage>
        <taxon>Eukaryota</taxon>
        <taxon>Metazoa</taxon>
        <taxon>Ecdysozoa</taxon>
        <taxon>Arthropoda</taxon>
        <taxon>Hexapoda</taxon>
        <taxon>Insecta</taxon>
        <taxon>Pterygota</taxon>
        <taxon>Neoptera</taxon>
        <taxon>Endopterygota</taxon>
        <taxon>Lepidoptera</taxon>
        <taxon>Glossata</taxon>
        <taxon>Ditrysia</taxon>
        <taxon>Noctuoidea</taxon>
        <taxon>Erebidae</taxon>
        <taxon>Arctiinae</taxon>
        <taxon>Arctia</taxon>
    </lineage>
</organism>
<dbReference type="PANTHER" id="PTHR16112:SF16">
    <property type="entry name" value="SIX-BANDED, ISOFORM H"/>
    <property type="match status" value="1"/>
</dbReference>
<feature type="compositionally biased region" description="Low complexity" evidence="1">
    <location>
        <begin position="1475"/>
        <end position="1487"/>
    </location>
</feature>
<accession>A0A8S0ZZ75</accession>
<dbReference type="GO" id="GO:0005634">
    <property type="term" value="C:nucleus"/>
    <property type="evidence" value="ECO:0007669"/>
    <property type="project" value="TreeGrafter"/>
</dbReference>
<feature type="compositionally biased region" description="Basic residues" evidence="1">
    <location>
        <begin position="2216"/>
        <end position="2234"/>
    </location>
</feature>
<dbReference type="PANTHER" id="PTHR16112">
    <property type="entry name" value="METHYL-CPG BINDING PROTEIN, DROSOPHILA"/>
    <property type="match status" value="1"/>
</dbReference>
<feature type="region of interest" description="Disordered" evidence="1">
    <location>
        <begin position="2206"/>
        <end position="2241"/>
    </location>
</feature>
<dbReference type="InterPro" id="IPR016177">
    <property type="entry name" value="DNA-bd_dom_sf"/>
</dbReference>
<dbReference type="GO" id="GO:0003677">
    <property type="term" value="F:DNA binding"/>
    <property type="evidence" value="ECO:0007669"/>
    <property type="project" value="InterPro"/>
</dbReference>
<gene>
    <name evidence="4" type="ORF">APLA_LOCUS8617</name>
</gene>
<evidence type="ECO:0000259" key="2">
    <source>
        <dbReference type="PROSITE" id="PS50812"/>
    </source>
</evidence>
<feature type="region of interest" description="Disordered" evidence="1">
    <location>
        <begin position="30"/>
        <end position="51"/>
    </location>
</feature>
<feature type="region of interest" description="Disordered" evidence="1">
    <location>
        <begin position="1777"/>
        <end position="1823"/>
    </location>
</feature>
<dbReference type="InterPro" id="IPR000313">
    <property type="entry name" value="PWWP_dom"/>
</dbReference>
<feature type="domain" description="MBD" evidence="3">
    <location>
        <begin position="309"/>
        <end position="379"/>
    </location>
</feature>
<dbReference type="Pfam" id="PF00855">
    <property type="entry name" value="PWWP"/>
    <property type="match status" value="1"/>
</dbReference>
<feature type="compositionally biased region" description="Pro residues" evidence="1">
    <location>
        <begin position="39"/>
        <end position="51"/>
    </location>
</feature>
<feature type="region of interest" description="Disordered" evidence="1">
    <location>
        <begin position="1023"/>
        <end position="1066"/>
    </location>
</feature>
<proteinExistence type="predicted"/>
<feature type="region of interest" description="Disordered" evidence="1">
    <location>
        <begin position="2040"/>
        <end position="2100"/>
    </location>
</feature>
<dbReference type="OrthoDB" id="7334569at2759"/>
<evidence type="ECO:0000256" key="1">
    <source>
        <dbReference type="SAM" id="MobiDB-lite"/>
    </source>
</evidence>
<evidence type="ECO:0000313" key="5">
    <source>
        <dbReference type="Proteomes" id="UP000494256"/>
    </source>
</evidence>
<feature type="compositionally biased region" description="Low complexity" evidence="1">
    <location>
        <begin position="744"/>
        <end position="759"/>
    </location>
</feature>
<dbReference type="PROSITE" id="PS50812">
    <property type="entry name" value="PWWP"/>
    <property type="match status" value="1"/>
</dbReference>
<name>A0A8S0ZZ75_ARCPL</name>
<feature type="compositionally biased region" description="Polar residues" evidence="1">
    <location>
        <begin position="1037"/>
        <end position="1050"/>
    </location>
</feature>
<feature type="compositionally biased region" description="Polar residues" evidence="1">
    <location>
        <begin position="548"/>
        <end position="560"/>
    </location>
</feature>
<feature type="compositionally biased region" description="Polar residues" evidence="1">
    <location>
        <begin position="718"/>
        <end position="731"/>
    </location>
</feature>
<feature type="compositionally biased region" description="Low complexity" evidence="1">
    <location>
        <begin position="1860"/>
        <end position="1871"/>
    </location>
</feature>
<dbReference type="SUPFAM" id="SSF54171">
    <property type="entry name" value="DNA-binding domain"/>
    <property type="match status" value="1"/>
</dbReference>
<dbReference type="PROSITE" id="PS50982">
    <property type="entry name" value="MBD"/>
    <property type="match status" value="1"/>
</dbReference>
<sequence>MSGKPASVGASRAGVPGTPRVVVYVADPRQLEPGAAGSDPPPAAAAPANLPPPPLDTLYIPDHVNHQVNLPRNTVYRTQLEQSDQRNLPSTIFYKPLNDEGKVGVYGSSENVTQRTDFYPISQHYIKESCLKSEDSRSDRAGNSSVKRDCSDQVGVEFNSVDTFHSRTPIDTVDLAAYQARCSGPVGSDNTMSVMPPGAVRHGQNQYSENVTIQSGGDGTNCSERELSVCKSFVNYHVLEQSVSHQSIVNQSISILNQQVGVSRGIINEGDNGAPQLVRTADGVVLAVLPSQVLPHPPDTPELSSRTAIQSDCPQTITVPLGWKRIVNGTSVLYISPSGTALSTLPQLRDYLQTSGTCKCGLPCPLRPETTFSFDSKVVSKPYQAASGVELTKLCNHKRKLLTTLQARAQSPATPPPLTIEQKKVAGTEVALLKKGKMKKRPGFPPSVSVSQLMVQRERPLNEFKGQDLETKRESATGMGSQRGNGIQPPCLPPYTSVHQQNVMNTISQDTEIKQEAHVQRSSHYLTVNSGWISQHSQSHLESHESGQKQNSSAVNTSHSGGLPIVGTNGQIIGVNTSHVKQTNNYKQVSGMSQNVYDQEIKEEKKDVAPMLQQNMQVTKYPYKEEEPQIFCGLNQALTPEVMQKINEQQQIFIQQNQKQIEIAMKGYRTQLAENINQNKSPGLPQYVPQGQLVIQNGAVVKTNPAKTPPWQVKRSEPNASNPMTSPTPKLQKTENDYEESNTSISEDSSGSYSSFSSSEQVNNQGMCPRVPPLPQHYNMVGQQWPAVDTSKKKTKESNGKNSKKKSNTTENKTLNFGNNGMRVMQEQKNIGDEGPSNIVPSFMDDPNGYLAQQTVLLNNTISKQVGINSSYDTNQYDNSNSANYSVTQNHQNQMDKIKSMSKAVDMSNIYRINVPNPSSSPTSTPDSSVLLEKGTDHVMPQCCKGCTASIKSNSPEYTDNQMRLKYMKQHMYKMELDSNSTTSSPKHGFDDNPVTSSTFIERGPLLNDNCGPIQAATVSTSNVSITETLQPPEPSPTLSNSSRSTDTPHSNGSNNSQMQSNCSYPIPSPAYANSGSCRDYFSSNPLTPGSNQLYPYNAPGPPHSQSITGTQVMHFISNHNVNKNLMEVDNISMVGVKPGLKPAQDIFRLESRRRVENSMPGYCPPPHLGGGPAHSLIQACYVQTFVTTMASGFSVTRDTVTSVLAGKANTATTSINASQANFIRPPPPPSVNLATTYAIPNNQPDPFINSVNLPTSYPLHIAGTTAQNMISKSPLEMVQNVIGSLPSKPETSNTQATSLAQLNRRTCTTPGQILISSTGQILVSNNQMPPPPPKTSTAIASMQGNASNVTSSVTQVVPAVGGMQPIVNQPTVVVNTLPAPFVIQPPMMAVDGQVMQQNTVIPQIVTGGIVSGQSPNESPRQMDVKNNQGYVQGVAMLSPESVKKRSKKKKSPANITNVLQITAPQPNPNNIMVHHSSPQHNSSPQFSPRGFQLSPNNNISPTPMLQALTIVPGKSGTPAHIVMNGQGNTNNFGSQQIITNTSPSQQINLLQPVNLINNASSVVPNFPAFQQFIVPNLGGMVMTADGTAIIQDNSTGMPVQLQLQTVNGQSVLTPVQNPGVFTAGANGGVVIRNQQGKIIQSQHSPGAQFLSPNSQVMMNSPNFNGQLSPLLANLSPTNVAFSANAQVRGGNVQTQEFIQTNQMGQALMVPLSPKQVSIAGSSNRSNSTYVHQNTTIVQQQTTLVSNSHNTQMSSITTNLQGGNASRLSIDPNVLLTNNKPITNQKRNFGESPPQNGQAEDVRDEKQENMAFRGQPENEAKVDNSDGYMKFMNEFPMLGQGFSHVRHSVSTQTLVNRGKSPSGAACASSPPDTTTHSPLGALEAAPSPRLYAARCLSTQANYADTTTKSPEPSDANSSAMVQCVSSSEPDIAESREHTWPVARNEFNSDTDAQSMISHTPVMRQSRSHNPVESTDMHYNQSMNTPPVHNQQATQMASNYYDRSLGYKRKNDFGDTPSYKPDKIMRTANYNMVHGLTKDSEYDGMGMSSPDKPQRHFPSGSSDTSTMPKVFDRHLGSGDDTKSSDDSDEAGEEEAGGGKFEVGDLVWGPVKGYASWPGKLRARARAGRWAVRWFGADKPPAAVHHSRLLTLCEGLEAHHAARNRHRKSRKLNTLLENAIQEAMAELDKKSDGSRVCDEEPESECAIEEDELVEAARRAKKHDKSRNRDRHHKKNSIKLVSSPRRFQVYLKNDLST</sequence>
<protein>
    <recommendedName>
        <fullName evidence="6">Methyl-CpG-binding domain protein 5</fullName>
    </recommendedName>
</protein>
<comment type="caution">
    <text evidence="4">The sequence shown here is derived from an EMBL/GenBank/DDBJ whole genome shotgun (WGS) entry which is preliminary data.</text>
</comment>
<evidence type="ECO:0000313" key="4">
    <source>
        <dbReference type="EMBL" id="CAB3239310.1"/>
    </source>
</evidence>
<dbReference type="GO" id="GO:0010369">
    <property type="term" value="C:chromocenter"/>
    <property type="evidence" value="ECO:0007669"/>
    <property type="project" value="TreeGrafter"/>
</dbReference>
<feature type="domain" description="PWWP" evidence="2">
    <location>
        <begin position="2101"/>
        <end position="2153"/>
    </location>
</feature>
<reference evidence="4 5" key="1">
    <citation type="submission" date="2020-04" db="EMBL/GenBank/DDBJ databases">
        <authorList>
            <person name="Wallbank WR R."/>
            <person name="Pardo Diaz C."/>
            <person name="Kozak K."/>
            <person name="Martin S."/>
            <person name="Jiggins C."/>
            <person name="Moest M."/>
            <person name="Warren A I."/>
            <person name="Byers J.R.P. K."/>
            <person name="Montejo-Kovacevich G."/>
            <person name="Yen C E."/>
        </authorList>
    </citation>
    <scope>NUCLEOTIDE SEQUENCE [LARGE SCALE GENOMIC DNA]</scope>
</reference>
<feature type="compositionally biased region" description="Basic and acidic residues" evidence="1">
    <location>
        <begin position="790"/>
        <end position="799"/>
    </location>
</feature>
<dbReference type="Gene3D" id="2.30.30.140">
    <property type="match status" value="1"/>
</dbReference>
<feature type="compositionally biased region" description="Polar residues" evidence="1">
    <location>
        <begin position="1454"/>
        <end position="1471"/>
    </location>
</feature>
<dbReference type="SUPFAM" id="SSF63748">
    <property type="entry name" value="Tudor/PWWP/MBT"/>
    <property type="match status" value="1"/>
</dbReference>
<evidence type="ECO:0008006" key="6">
    <source>
        <dbReference type="Google" id="ProtNLM"/>
    </source>
</evidence>
<dbReference type="InterPro" id="IPR001739">
    <property type="entry name" value="Methyl_CpG_DNA-bd"/>
</dbReference>
<feature type="region of interest" description="Disordered" evidence="1">
    <location>
        <begin position="536"/>
        <end position="562"/>
    </location>
</feature>
<feature type="compositionally biased region" description="Polar residues" evidence="1">
    <location>
        <begin position="1777"/>
        <end position="1798"/>
    </location>
</feature>
<evidence type="ECO:0000259" key="3">
    <source>
        <dbReference type="PROSITE" id="PS50982"/>
    </source>
</evidence>